<evidence type="ECO:0000313" key="4">
    <source>
        <dbReference type="Proteomes" id="UP001166286"/>
    </source>
</evidence>
<dbReference type="PROSITE" id="PS52001">
    <property type="entry name" value="AD"/>
    <property type="match status" value="1"/>
</dbReference>
<dbReference type="PANTHER" id="PTHR13542">
    <property type="entry name" value="LSM12 HOMOLOG"/>
    <property type="match status" value="1"/>
</dbReference>
<dbReference type="SMART" id="SM00995">
    <property type="entry name" value="AD"/>
    <property type="match status" value="1"/>
</dbReference>
<proteinExistence type="predicted"/>
<organism evidence="3 4">
    <name type="scientific">Cladonia borealis</name>
    <dbReference type="NCBI Taxonomy" id="184061"/>
    <lineage>
        <taxon>Eukaryota</taxon>
        <taxon>Fungi</taxon>
        <taxon>Dikarya</taxon>
        <taxon>Ascomycota</taxon>
        <taxon>Pezizomycotina</taxon>
        <taxon>Lecanoromycetes</taxon>
        <taxon>OSLEUM clade</taxon>
        <taxon>Lecanoromycetidae</taxon>
        <taxon>Lecanorales</taxon>
        <taxon>Lecanorineae</taxon>
        <taxon>Cladoniaceae</taxon>
        <taxon>Cladonia</taxon>
    </lineage>
</organism>
<evidence type="ECO:0000313" key="3">
    <source>
        <dbReference type="EMBL" id="KAK0515287.1"/>
    </source>
</evidence>
<gene>
    <name evidence="3" type="ORF">JMJ35_002666</name>
</gene>
<protein>
    <recommendedName>
        <fullName evidence="2">AD domain-containing protein</fullName>
    </recommendedName>
</protein>
<dbReference type="Proteomes" id="UP001166286">
    <property type="component" value="Unassembled WGS sequence"/>
</dbReference>
<keyword evidence="4" id="KW-1185">Reference proteome</keyword>
<accession>A0AA39R5H7</accession>
<evidence type="ECO:0000259" key="2">
    <source>
        <dbReference type="PROSITE" id="PS52001"/>
    </source>
</evidence>
<dbReference type="Pfam" id="PF09793">
    <property type="entry name" value="AD"/>
    <property type="match status" value="1"/>
</dbReference>
<sequence length="234" mass="25098">MAETGSKRQNAGGKAPIATPKSTQNTAPTAAMSLEDALNGAIGSSIRLQTTNPHRPTLEGTLFTICPLTNLLAVTTSSPNPSHHIIPVSSIKDFTLLSGPTPALPPLTHISPAAMQARANDVLARRKEVAARINKNVSREAQELFDSLDRHSKVQWLGNDILIYSEVVVKAPGYKVEDCKGVRSDVSSKVVERVKKVIESEHKRVADKRDKKPPKPVIPAVPAIPAFSGQRKGG</sequence>
<reference evidence="3" key="1">
    <citation type="submission" date="2023-03" db="EMBL/GenBank/DDBJ databases">
        <title>Complete genome of Cladonia borealis.</title>
        <authorList>
            <person name="Park H."/>
        </authorList>
    </citation>
    <scope>NUCLEOTIDE SEQUENCE</scope>
    <source>
        <strain evidence="3">ANT050790</strain>
    </source>
</reference>
<dbReference type="EMBL" id="JAFEKC020000004">
    <property type="protein sequence ID" value="KAK0515287.1"/>
    <property type="molecule type" value="Genomic_DNA"/>
</dbReference>
<comment type="caution">
    <text evidence="3">The sequence shown here is derived from an EMBL/GenBank/DDBJ whole genome shotgun (WGS) entry which is preliminary data.</text>
</comment>
<dbReference type="InterPro" id="IPR039683">
    <property type="entry name" value="Lsm12-like"/>
</dbReference>
<feature type="domain" description="AD" evidence="2">
    <location>
        <begin position="108"/>
        <end position="206"/>
    </location>
</feature>
<dbReference type="InterPro" id="IPR019181">
    <property type="entry name" value="LSM12_ABD"/>
</dbReference>
<evidence type="ECO:0000256" key="1">
    <source>
        <dbReference type="SAM" id="MobiDB-lite"/>
    </source>
</evidence>
<feature type="region of interest" description="Disordered" evidence="1">
    <location>
        <begin position="1"/>
        <end position="27"/>
    </location>
</feature>
<dbReference type="AlphaFoldDB" id="A0AA39R5H7"/>
<name>A0AA39R5H7_9LECA</name>
<dbReference type="InterPro" id="IPR047574">
    <property type="entry name" value="AD"/>
</dbReference>
<feature type="region of interest" description="Disordered" evidence="1">
    <location>
        <begin position="202"/>
        <end position="234"/>
    </location>
</feature>